<dbReference type="SMART" id="SM00382">
    <property type="entry name" value="AAA"/>
    <property type="match status" value="1"/>
</dbReference>
<dbReference type="GO" id="GO:0005524">
    <property type="term" value="F:ATP binding"/>
    <property type="evidence" value="ECO:0007669"/>
    <property type="project" value="UniProtKB-KW"/>
</dbReference>
<dbReference type="CDD" id="cd03219">
    <property type="entry name" value="ABC_Mj1267_LivG_branched"/>
    <property type="match status" value="1"/>
</dbReference>
<keyword evidence="2" id="KW-0547">Nucleotide-binding</keyword>
<proteinExistence type="predicted"/>
<dbReference type="SUPFAM" id="SSF52540">
    <property type="entry name" value="P-loop containing nucleoside triphosphate hydrolases"/>
    <property type="match status" value="1"/>
</dbReference>
<comment type="caution">
    <text evidence="5">The sequence shown here is derived from an EMBL/GenBank/DDBJ whole genome shotgun (WGS) entry which is preliminary data.</text>
</comment>
<dbReference type="Pfam" id="PF00005">
    <property type="entry name" value="ABC_tran"/>
    <property type="match status" value="1"/>
</dbReference>
<name>A0A923L0R2_9FIRM</name>
<accession>A0A923L0R2</accession>
<feature type="domain" description="ABC transporter" evidence="4">
    <location>
        <begin position="5"/>
        <end position="247"/>
    </location>
</feature>
<gene>
    <name evidence="5" type="ORF">H8S23_05435</name>
</gene>
<dbReference type="Gene3D" id="3.40.50.300">
    <property type="entry name" value="P-loop containing nucleotide triphosphate hydrolases"/>
    <property type="match status" value="1"/>
</dbReference>
<dbReference type="InterPro" id="IPR051120">
    <property type="entry name" value="ABC_AA/LPS_Transport"/>
</dbReference>
<evidence type="ECO:0000259" key="4">
    <source>
        <dbReference type="PROSITE" id="PS50893"/>
    </source>
</evidence>
<dbReference type="Proteomes" id="UP000659630">
    <property type="component" value="Unassembled WGS sequence"/>
</dbReference>
<dbReference type="AlphaFoldDB" id="A0A923L0R2"/>
<evidence type="ECO:0000313" key="6">
    <source>
        <dbReference type="Proteomes" id="UP000659630"/>
    </source>
</evidence>
<dbReference type="InterPro" id="IPR027417">
    <property type="entry name" value="P-loop_NTPase"/>
</dbReference>
<dbReference type="GO" id="GO:0016887">
    <property type="term" value="F:ATP hydrolysis activity"/>
    <property type="evidence" value="ECO:0007669"/>
    <property type="project" value="InterPro"/>
</dbReference>
<dbReference type="PANTHER" id="PTHR45772">
    <property type="entry name" value="CONSERVED COMPONENT OF ABC TRANSPORTER FOR NATURAL AMINO ACIDS-RELATED"/>
    <property type="match status" value="1"/>
</dbReference>
<dbReference type="GO" id="GO:0005886">
    <property type="term" value="C:plasma membrane"/>
    <property type="evidence" value="ECO:0007669"/>
    <property type="project" value="TreeGrafter"/>
</dbReference>
<keyword evidence="6" id="KW-1185">Reference proteome</keyword>
<evidence type="ECO:0000256" key="2">
    <source>
        <dbReference type="ARBA" id="ARBA00022741"/>
    </source>
</evidence>
<dbReference type="InterPro" id="IPR032823">
    <property type="entry name" value="BCA_ABC_TP_C"/>
</dbReference>
<protein>
    <submittedName>
        <fullName evidence="5">ABC transporter ATP-binding protein</fullName>
    </submittedName>
</protein>
<dbReference type="Pfam" id="PF12399">
    <property type="entry name" value="BCA_ABC_TP_C"/>
    <property type="match status" value="1"/>
</dbReference>
<keyword evidence="3 5" id="KW-0067">ATP-binding</keyword>
<dbReference type="InterPro" id="IPR003439">
    <property type="entry name" value="ABC_transporter-like_ATP-bd"/>
</dbReference>
<dbReference type="PROSITE" id="PS50893">
    <property type="entry name" value="ABC_TRANSPORTER_2"/>
    <property type="match status" value="1"/>
</dbReference>
<keyword evidence="1" id="KW-0813">Transport</keyword>
<organism evidence="5 6">
    <name type="scientific">Anaerofilum hominis</name>
    <dbReference type="NCBI Taxonomy" id="2763016"/>
    <lineage>
        <taxon>Bacteria</taxon>
        <taxon>Bacillati</taxon>
        <taxon>Bacillota</taxon>
        <taxon>Clostridia</taxon>
        <taxon>Eubacteriales</taxon>
        <taxon>Oscillospiraceae</taxon>
        <taxon>Anaerofilum</taxon>
    </lineage>
</organism>
<sequence length="251" mass="27364">MKPVLELEHINKAFGGVIAASDVTFSVMPGEIHGLIGPNGAGKTTMMNIISGIYKADSGKIFLSGKSIAEMPAHRRSVMGIGRTFQSPRLLKGANIRDNLLVGTDVAQDMGYAKSFFSRRDRAFEKELEEYMEIAGFSIDLEDDISKLTFGQRKILEIIRSLLANPKIMLVDEPAAGLNENEGENAMALLRLVASKGIAVLFIEHAMHLVMNTCHQIEVLNFGKIIASGTPQEVSNNKEVIAAYLGRADDD</sequence>
<dbReference type="InterPro" id="IPR003593">
    <property type="entry name" value="AAA+_ATPase"/>
</dbReference>
<evidence type="ECO:0000256" key="1">
    <source>
        <dbReference type="ARBA" id="ARBA00022448"/>
    </source>
</evidence>
<dbReference type="RefSeq" id="WP_186887316.1">
    <property type="nucleotide sequence ID" value="NZ_JACONZ010000002.1"/>
</dbReference>
<reference evidence="5" key="1">
    <citation type="submission" date="2020-08" db="EMBL/GenBank/DDBJ databases">
        <title>Genome public.</title>
        <authorList>
            <person name="Liu C."/>
            <person name="Sun Q."/>
        </authorList>
    </citation>
    <scope>NUCLEOTIDE SEQUENCE</scope>
    <source>
        <strain evidence="5">BX8</strain>
    </source>
</reference>
<dbReference type="EMBL" id="JACONZ010000002">
    <property type="protein sequence ID" value="MBC5580940.1"/>
    <property type="molecule type" value="Genomic_DNA"/>
</dbReference>
<evidence type="ECO:0000256" key="3">
    <source>
        <dbReference type="ARBA" id="ARBA00022840"/>
    </source>
</evidence>
<evidence type="ECO:0000313" key="5">
    <source>
        <dbReference type="EMBL" id="MBC5580940.1"/>
    </source>
</evidence>